<dbReference type="Pfam" id="PF00437">
    <property type="entry name" value="T2SSE"/>
    <property type="match status" value="1"/>
</dbReference>
<sequence>MSLIDDCLVVAHSGKEDDQAVIPIKAVGTGIDELGTHLEELEARFNGLGKTLAPLIHLPGITDILVNSTQVWADCGQGVQPAGCSFDSEEEVRELAVTMAGICGKRLDDAAPIVDGVLPMGIRLHAVIPPLSGGGTLISLRIPARNGLSIEQMREMGSIDNTSYQVLMRALDMRCNILISGATGSGKTTLLSALLGTLPDTQRLICIEEMSELNPQHPHVVHLQARQANAQGRGEVTLSELVRAAMRMRPDRIVLGECRGIEVRDIMTALNTGHRGSFATIHANTPAEVPARLAALGALAGMDARATDLQAKAAFQLVVHMERVAHGPKRGTRQLTQIGIFRMEDGVLACTCAYRCDCRGRGKPGPAWEGLRALLTEDP</sequence>
<evidence type="ECO:0000259" key="2">
    <source>
        <dbReference type="Pfam" id="PF00437"/>
    </source>
</evidence>
<name>A0A6N2RPF2_9ACTO</name>
<dbReference type="Gene3D" id="3.40.50.300">
    <property type="entry name" value="P-loop containing nucleotide triphosphate hydrolases"/>
    <property type="match status" value="1"/>
</dbReference>
<dbReference type="InterPro" id="IPR001482">
    <property type="entry name" value="T2SS/T4SS_dom"/>
</dbReference>
<dbReference type="AlphaFoldDB" id="A0A6N2RPF2"/>
<dbReference type="InterPro" id="IPR027417">
    <property type="entry name" value="P-loop_NTPase"/>
</dbReference>
<comment type="similarity">
    <text evidence="1">Belongs to the GSP E family.</text>
</comment>
<protein>
    <submittedName>
        <fullName evidence="3">Conjugal transfer protein/MT3759</fullName>
    </submittedName>
</protein>
<reference evidence="3" key="1">
    <citation type="submission" date="2019-11" db="EMBL/GenBank/DDBJ databases">
        <authorList>
            <person name="Feng L."/>
        </authorList>
    </citation>
    <scope>NUCLEOTIDE SEQUENCE</scope>
    <source>
        <strain evidence="3">AodontolyticusLFYP35</strain>
    </source>
</reference>
<evidence type="ECO:0000313" key="3">
    <source>
        <dbReference type="EMBL" id="VYS82534.1"/>
    </source>
</evidence>
<feature type="domain" description="Bacterial type II secretion system protein E" evidence="2">
    <location>
        <begin position="85"/>
        <end position="318"/>
    </location>
</feature>
<dbReference type="Gene3D" id="3.30.450.380">
    <property type="match status" value="1"/>
</dbReference>
<dbReference type="NCBIfam" id="TIGR03819">
    <property type="entry name" value="heli_sec_ATPase"/>
    <property type="match status" value="1"/>
</dbReference>
<dbReference type="CDD" id="cd01130">
    <property type="entry name" value="VirB11-like_ATPase"/>
    <property type="match status" value="1"/>
</dbReference>
<evidence type="ECO:0000256" key="1">
    <source>
        <dbReference type="ARBA" id="ARBA00006611"/>
    </source>
</evidence>
<dbReference type="SUPFAM" id="SSF52540">
    <property type="entry name" value="P-loop containing nucleoside triphosphate hydrolases"/>
    <property type="match status" value="1"/>
</dbReference>
<dbReference type="PANTHER" id="PTHR30486:SF6">
    <property type="entry name" value="TYPE IV PILUS RETRACTATION ATPASE PILT"/>
    <property type="match status" value="1"/>
</dbReference>
<dbReference type="PANTHER" id="PTHR30486">
    <property type="entry name" value="TWITCHING MOTILITY PROTEIN PILT"/>
    <property type="match status" value="1"/>
</dbReference>
<proteinExistence type="inferred from homology"/>
<dbReference type="GO" id="GO:0016887">
    <property type="term" value="F:ATP hydrolysis activity"/>
    <property type="evidence" value="ECO:0007669"/>
    <property type="project" value="InterPro"/>
</dbReference>
<organism evidence="3">
    <name type="scientific">Schaalia odontolytica</name>
    <dbReference type="NCBI Taxonomy" id="1660"/>
    <lineage>
        <taxon>Bacteria</taxon>
        <taxon>Bacillati</taxon>
        <taxon>Actinomycetota</taxon>
        <taxon>Actinomycetes</taxon>
        <taxon>Actinomycetales</taxon>
        <taxon>Actinomycetaceae</taxon>
        <taxon>Schaalia</taxon>
    </lineage>
</organism>
<accession>A0A6N2RPF2</accession>
<gene>
    <name evidence="3" type="ORF">AOLFYP35_00451</name>
</gene>
<dbReference type="InterPro" id="IPR050921">
    <property type="entry name" value="T4SS_GSP_E_ATPase"/>
</dbReference>
<dbReference type="InterPro" id="IPR022399">
    <property type="entry name" value="TadA-like_ATPase"/>
</dbReference>
<dbReference type="EMBL" id="CACRSM010000002">
    <property type="protein sequence ID" value="VYS82534.1"/>
    <property type="molecule type" value="Genomic_DNA"/>
</dbReference>